<proteinExistence type="predicted"/>
<comment type="caution">
    <text evidence="3">The sequence shown here is derived from an EMBL/GenBank/DDBJ whole genome shotgun (WGS) entry which is preliminary data.</text>
</comment>
<organism evidence="3 4">
    <name type="scientific">Etheostoma spectabile</name>
    <name type="common">orangethroat darter</name>
    <dbReference type="NCBI Taxonomy" id="54343"/>
    <lineage>
        <taxon>Eukaryota</taxon>
        <taxon>Metazoa</taxon>
        <taxon>Chordata</taxon>
        <taxon>Craniata</taxon>
        <taxon>Vertebrata</taxon>
        <taxon>Euteleostomi</taxon>
        <taxon>Actinopterygii</taxon>
        <taxon>Neopterygii</taxon>
        <taxon>Teleostei</taxon>
        <taxon>Neoteleostei</taxon>
        <taxon>Acanthomorphata</taxon>
        <taxon>Eupercaria</taxon>
        <taxon>Perciformes</taxon>
        <taxon>Percoidei</taxon>
        <taxon>Percidae</taxon>
        <taxon>Etheostomatinae</taxon>
        <taxon>Etheostoma</taxon>
    </lineage>
</organism>
<name>A0A5J5DRS6_9PERO</name>
<feature type="compositionally biased region" description="Basic and acidic residues" evidence="1">
    <location>
        <begin position="37"/>
        <end position="54"/>
    </location>
</feature>
<dbReference type="EMBL" id="VOFY01000001">
    <property type="protein sequence ID" value="KAA8595778.1"/>
    <property type="molecule type" value="Genomic_DNA"/>
</dbReference>
<feature type="region of interest" description="Disordered" evidence="1">
    <location>
        <begin position="33"/>
        <end position="54"/>
    </location>
</feature>
<evidence type="ECO:0000256" key="2">
    <source>
        <dbReference type="SAM" id="SignalP"/>
    </source>
</evidence>
<feature type="signal peptide" evidence="2">
    <location>
        <begin position="1"/>
        <end position="22"/>
    </location>
</feature>
<evidence type="ECO:0008006" key="5">
    <source>
        <dbReference type="Google" id="ProtNLM"/>
    </source>
</evidence>
<reference evidence="3 4" key="1">
    <citation type="submission" date="2019-08" db="EMBL/GenBank/DDBJ databases">
        <title>A chromosome-level genome assembly, high-density linkage maps, and genome scans reveal the genomic architecture of hybrid incompatibilities underlying speciation via character displacement in darters (Percidae: Etheostominae).</title>
        <authorList>
            <person name="Moran R.L."/>
            <person name="Catchen J.M."/>
            <person name="Fuller R.C."/>
        </authorList>
    </citation>
    <scope>NUCLEOTIDE SEQUENCE [LARGE SCALE GENOMIC DNA]</scope>
    <source>
        <strain evidence="3">EspeVRDwgs_2016</strain>
        <tissue evidence="3">Muscle</tissue>
    </source>
</reference>
<sequence length="116" mass="13004">MEEVAFCPGFLLLFVFFKRSLSCFNVASGSGALETDGGNRDRLGDASTNERLDGPMETERGWGPCFGSWRWRVVLSNETAAIPLLRVRAVYTSPTLRRETGALTKPKWRKQDESTE</sequence>
<evidence type="ECO:0000313" key="3">
    <source>
        <dbReference type="EMBL" id="KAA8595778.1"/>
    </source>
</evidence>
<accession>A0A5J5DRS6</accession>
<feature type="chain" id="PRO_5023811057" description="Secreted protein" evidence="2">
    <location>
        <begin position="23"/>
        <end position="116"/>
    </location>
</feature>
<keyword evidence="4" id="KW-1185">Reference proteome</keyword>
<evidence type="ECO:0000256" key="1">
    <source>
        <dbReference type="SAM" id="MobiDB-lite"/>
    </source>
</evidence>
<gene>
    <name evidence="3" type="ORF">FQN60_011069</name>
</gene>
<dbReference type="AlphaFoldDB" id="A0A5J5DRS6"/>
<dbReference type="Proteomes" id="UP000327493">
    <property type="component" value="Chromosome 1"/>
</dbReference>
<protein>
    <recommendedName>
        <fullName evidence="5">Secreted protein</fullName>
    </recommendedName>
</protein>
<keyword evidence="2" id="KW-0732">Signal</keyword>
<evidence type="ECO:0000313" key="4">
    <source>
        <dbReference type="Proteomes" id="UP000327493"/>
    </source>
</evidence>